<keyword evidence="2" id="KW-1185">Reference proteome</keyword>
<protein>
    <submittedName>
        <fullName evidence="1">Uncharacterized protein</fullName>
    </submittedName>
</protein>
<sequence>MSSCLIQSRFQVLGDTDSGIPGLRVTEAPAGALVSWTASDGFTALSRDQAGHAASHDSMRVIVQAAVAGLLVQLGHTVTAMPDGGGLMVLTEAVYPRGSKGDQGSTRPTRWGVAGGVRMRGEGSVDVARAAAA</sequence>
<dbReference type="EMBL" id="CP080647">
    <property type="protein sequence ID" value="QYX75128.1"/>
    <property type="molecule type" value="Genomic_DNA"/>
</dbReference>
<evidence type="ECO:0000313" key="1">
    <source>
        <dbReference type="EMBL" id="QYX75128.1"/>
    </source>
</evidence>
<evidence type="ECO:0000313" key="2">
    <source>
        <dbReference type="Proteomes" id="UP000827138"/>
    </source>
</evidence>
<gene>
    <name evidence="1" type="ORF">K1J60_00095</name>
</gene>
<reference evidence="1 2" key="1">
    <citation type="submission" date="2021-08" db="EMBL/GenBank/DDBJ databases">
        <authorList>
            <person name="Ping M."/>
        </authorList>
    </citation>
    <scope>NUCLEOTIDE SEQUENCE [LARGE SCALE GENOMIC DNA]</scope>
    <source>
        <strain evidence="1 2">MG28</strain>
    </source>
</reference>
<accession>A0ABX8XGP8</accession>
<dbReference type="RefSeq" id="WP_220644302.1">
    <property type="nucleotide sequence ID" value="NZ_CP080647.1"/>
</dbReference>
<name>A0ABX8XGP8_9ACTN</name>
<organism evidence="1 2">
    <name type="scientific">Streptomyces akebiae</name>
    <dbReference type="NCBI Taxonomy" id="2865673"/>
    <lineage>
        <taxon>Bacteria</taxon>
        <taxon>Bacillati</taxon>
        <taxon>Actinomycetota</taxon>
        <taxon>Actinomycetes</taxon>
        <taxon>Kitasatosporales</taxon>
        <taxon>Streptomycetaceae</taxon>
        <taxon>Streptomyces</taxon>
    </lineage>
</organism>
<dbReference type="Proteomes" id="UP000827138">
    <property type="component" value="Chromosome"/>
</dbReference>
<proteinExistence type="predicted"/>